<sequence length="116" mass="12853">MYDEHSYSALSSEERQDLGNALATLMTLMERHRGYTPLLEAASHFDLPDDLWLLTQVMGLDDAGRSALVQLFLLTNGAIQAKPLSQDAVMLVSHDLGAIYERARDRERGVASPHDA</sequence>
<dbReference type="Proteomes" id="UP000094969">
    <property type="component" value="Chromosome"/>
</dbReference>
<evidence type="ECO:0000313" key="2">
    <source>
        <dbReference type="Proteomes" id="UP000094969"/>
    </source>
</evidence>
<protein>
    <submittedName>
        <fullName evidence="1">Uncharacterized protein</fullName>
    </submittedName>
</protein>
<dbReference type="AlphaFoldDB" id="A0A1D7TZA0"/>
<dbReference type="STRING" id="1526658.BHK69_08175"/>
<dbReference type="OrthoDB" id="8161444at2"/>
<reference evidence="1 2" key="1">
    <citation type="journal article" date="2015" name="Antonie Van Leeuwenhoek">
        <title>Bosea vaviloviae sp. nov., a new species of slow-growing rhizobia isolated from nodules of the relict species Vavilovia formosa (Stev.) Fed.</title>
        <authorList>
            <person name="Safronova V.I."/>
            <person name="Kuznetsova I.G."/>
            <person name="Sazanova A.L."/>
            <person name="Kimeklis A.K."/>
            <person name="Belimov A.A."/>
            <person name="Andronov E.E."/>
            <person name="Pinaev A.G."/>
            <person name="Chizhevskaya E.P."/>
            <person name="Pukhaev A.R."/>
            <person name="Popov K.P."/>
            <person name="Willems A."/>
            <person name="Tikhonovich I.A."/>
        </authorList>
    </citation>
    <scope>NUCLEOTIDE SEQUENCE [LARGE SCALE GENOMIC DNA]</scope>
    <source>
        <strain evidence="1 2">Vaf18</strain>
    </source>
</reference>
<name>A0A1D7TZA0_9HYPH</name>
<gene>
    <name evidence="1" type="ORF">BHK69_08175</name>
</gene>
<dbReference type="EMBL" id="CP017147">
    <property type="protein sequence ID" value="AOO80442.1"/>
    <property type="molecule type" value="Genomic_DNA"/>
</dbReference>
<accession>A0A1D7TZA0</accession>
<keyword evidence="2" id="KW-1185">Reference proteome</keyword>
<evidence type="ECO:0000313" key="1">
    <source>
        <dbReference type="EMBL" id="AOO80442.1"/>
    </source>
</evidence>
<dbReference type="KEGG" id="bvv:BHK69_08175"/>
<dbReference type="RefSeq" id="WP_069689662.1">
    <property type="nucleotide sequence ID" value="NZ_CP017147.1"/>
</dbReference>
<proteinExistence type="predicted"/>
<organism evidence="1 2">
    <name type="scientific">Bosea vaviloviae</name>
    <dbReference type="NCBI Taxonomy" id="1526658"/>
    <lineage>
        <taxon>Bacteria</taxon>
        <taxon>Pseudomonadati</taxon>
        <taxon>Pseudomonadota</taxon>
        <taxon>Alphaproteobacteria</taxon>
        <taxon>Hyphomicrobiales</taxon>
        <taxon>Boseaceae</taxon>
        <taxon>Bosea</taxon>
    </lineage>
</organism>